<dbReference type="InParanoid" id="A0A0P0X3H4"/>
<dbReference type="Gramene" id="Os07t0207301-00">
    <property type="protein sequence ID" value="Os07t0207301-00"/>
    <property type="gene ID" value="Os07g0207301"/>
</dbReference>
<sequence length="176" mass="18886">LGGAARRGEDVLDAGELEHLLGHVRRHDPGPPGRRHHAHGDGAALAGDLARHGVRLPDLVPPVPPPHGHDGELGEDDGAADRRCDLLGALDAEPDVAVAVADDDERLEPRALPGARLLLHRRDLHHLVLEARHELLHDLVLLDGEGVEVDLLDLVDLVLLHEAPQLGHGHPLLLLL</sequence>
<dbReference type="AlphaFoldDB" id="A0A0P0X3H4"/>
<evidence type="ECO:0000313" key="3">
    <source>
        <dbReference type="Proteomes" id="UP000059680"/>
    </source>
</evidence>
<reference evidence="2 3" key="2">
    <citation type="journal article" date="2013" name="Plant Cell Physiol.">
        <title>Rice Annotation Project Database (RAP-DB): an integrative and interactive database for rice genomics.</title>
        <authorList>
            <person name="Sakai H."/>
            <person name="Lee S.S."/>
            <person name="Tanaka T."/>
            <person name="Numa H."/>
            <person name="Kim J."/>
            <person name="Kawahara Y."/>
            <person name="Wakimoto H."/>
            <person name="Yang C.C."/>
            <person name="Iwamoto M."/>
            <person name="Abe T."/>
            <person name="Yamada Y."/>
            <person name="Muto A."/>
            <person name="Inokuchi H."/>
            <person name="Ikemura T."/>
            <person name="Matsumoto T."/>
            <person name="Sasaki T."/>
            <person name="Itoh T."/>
        </authorList>
    </citation>
    <scope>NUCLEOTIDE SEQUENCE [LARGE SCALE GENOMIC DNA]</scope>
    <source>
        <strain evidence="3">cv. Nipponbare</strain>
    </source>
</reference>
<feature type="non-terminal residue" evidence="2">
    <location>
        <position position="176"/>
    </location>
</feature>
<dbReference type="eggNOG" id="ENOG502SH2Z">
    <property type="taxonomic scope" value="Eukaryota"/>
</dbReference>
<reference evidence="3" key="1">
    <citation type="journal article" date="2005" name="Nature">
        <title>The map-based sequence of the rice genome.</title>
        <authorList>
            <consortium name="International rice genome sequencing project (IRGSP)"/>
            <person name="Matsumoto T."/>
            <person name="Wu J."/>
            <person name="Kanamori H."/>
            <person name="Katayose Y."/>
            <person name="Fujisawa M."/>
            <person name="Namiki N."/>
            <person name="Mizuno H."/>
            <person name="Yamamoto K."/>
            <person name="Antonio B.A."/>
            <person name="Baba T."/>
            <person name="Sakata K."/>
            <person name="Nagamura Y."/>
            <person name="Aoki H."/>
            <person name="Arikawa K."/>
            <person name="Arita K."/>
            <person name="Bito T."/>
            <person name="Chiden Y."/>
            <person name="Fujitsuka N."/>
            <person name="Fukunaka R."/>
            <person name="Hamada M."/>
            <person name="Harada C."/>
            <person name="Hayashi A."/>
            <person name="Hijishita S."/>
            <person name="Honda M."/>
            <person name="Hosokawa S."/>
            <person name="Ichikawa Y."/>
            <person name="Idonuma A."/>
            <person name="Iijima M."/>
            <person name="Ikeda M."/>
            <person name="Ikeno M."/>
            <person name="Ito K."/>
            <person name="Ito S."/>
            <person name="Ito T."/>
            <person name="Ito Y."/>
            <person name="Ito Y."/>
            <person name="Iwabuchi A."/>
            <person name="Kamiya K."/>
            <person name="Karasawa W."/>
            <person name="Kurita K."/>
            <person name="Katagiri S."/>
            <person name="Kikuta A."/>
            <person name="Kobayashi H."/>
            <person name="Kobayashi N."/>
            <person name="Machita K."/>
            <person name="Maehara T."/>
            <person name="Masukawa M."/>
            <person name="Mizubayashi T."/>
            <person name="Mukai Y."/>
            <person name="Nagasaki H."/>
            <person name="Nagata Y."/>
            <person name="Naito S."/>
            <person name="Nakashima M."/>
            <person name="Nakama Y."/>
            <person name="Nakamichi Y."/>
            <person name="Nakamura M."/>
            <person name="Meguro A."/>
            <person name="Negishi M."/>
            <person name="Ohta I."/>
            <person name="Ohta T."/>
            <person name="Okamoto M."/>
            <person name="Ono N."/>
            <person name="Saji S."/>
            <person name="Sakaguchi M."/>
            <person name="Sakai K."/>
            <person name="Shibata M."/>
            <person name="Shimokawa T."/>
            <person name="Song J."/>
            <person name="Takazaki Y."/>
            <person name="Terasawa K."/>
            <person name="Tsugane M."/>
            <person name="Tsuji K."/>
            <person name="Ueda S."/>
            <person name="Waki K."/>
            <person name="Yamagata H."/>
            <person name="Yamamoto M."/>
            <person name="Yamamoto S."/>
            <person name="Yamane H."/>
            <person name="Yoshiki S."/>
            <person name="Yoshihara R."/>
            <person name="Yukawa K."/>
            <person name="Zhong H."/>
            <person name="Yano M."/>
            <person name="Yuan Q."/>
            <person name="Ouyang S."/>
            <person name="Liu J."/>
            <person name="Jones K.M."/>
            <person name="Gansberger K."/>
            <person name="Moffat K."/>
            <person name="Hill J."/>
            <person name="Bera J."/>
            <person name="Fadrosh D."/>
            <person name="Jin S."/>
            <person name="Johri S."/>
            <person name="Kim M."/>
            <person name="Overton L."/>
            <person name="Reardon M."/>
            <person name="Tsitrin T."/>
            <person name="Vuong H."/>
            <person name="Weaver B."/>
            <person name="Ciecko A."/>
            <person name="Tallon L."/>
            <person name="Jackson J."/>
            <person name="Pai G."/>
            <person name="Aken S.V."/>
            <person name="Utterback T."/>
            <person name="Reidmuller S."/>
            <person name="Feldblyum T."/>
            <person name="Hsiao J."/>
            <person name="Zismann V."/>
            <person name="Iobst S."/>
            <person name="de Vazeille A.R."/>
            <person name="Buell C.R."/>
            <person name="Ying K."/>
            <person name="Li Y."/>
            <person name="Lu T."/>
            <person name="Huang Y."/>
            <person name="Zhao Q."/>
            <person name="Feng Q."/>
            <person name="Zhang L."/>
            <person name="Zhu J."/>
            <person name="Weng Q."/>
            <person name="Mu J."/>
            <person name="Lu Y."/>
            <person name="Fan D."/>
            <person name="Liu Y."/>
            <person name="Guan J."/>
            <person name="Zhang Y."/>
            <person name="Yu S."/>
            <person name="Liu X."/>
            <person name="Zhang Y."/>
            <person name="Hong G."/>
            <person name="Han B."/>
            <person name="Choisne N."/>
            <person name="Demange N."/>
            <person name="Orjeda G."/>
            <person name="Samain S."/>
            <person name="Cattolico L."/>
            <person name="Pelletier E."/>
            <person name="Couloux A."/>
            <person name="Segurens B."/>
            <person name="Wincker P."/>
            <person name="D'Hont A."/>
            <person name="Scarpelli C."/>
            <person name="Weissenbach J."/>
            <person name="Salanoubat M."/>
            <person name="Quetier F."/>
            <person name="Yu Y."/>
            <person name="Kim H.R."/>
            <person name="Rambo T."/>
            <person name="Currie J."/>
            <person name="Collura K."/>
            <person name="Luo M."/>
            <person name="Yang T."/>
            <person name="Ammiraju J.S.S."/>
            <person name="Engler F."/>
            <person name="Soderlund C."/>
            <person name="Wing R.A."/>
            <person name="Palmer L.E."/>
            <person name="de la Bastide M."/>
            <person name="Spiegel L."/>
            <person name="Nascimento L."/>
            <person name="Zutavern T."/>
            <person name="O'Shaughnessy A."/>
            <person name="Dike S."/>
            <person name="Dedhia N."/>
            <person name="Preston R."/>
            <person name="Balija V."/>
            <person name="McCombie W.R."/>
            <person name="Chow T."/>
            <person name="Chen H."/>
            <person name="Chung M."/>
            <person name="Chen C."/>
            <person name="Shaw J."/>
            <person name="Wu H."/>
            <person name="Hsiao K."/>
            <person name="Chao Y."/>
            <person name="Chu M."/>
            <person name="Cheng C."/>
            <person name="Hour A."/>
            <person name="Lee P."/>
            <person name="Lin S."/>
            <person name="Lin Y."/>
            <person name="Liou J."/>
            <person name="Liu S."/>
            <person name="Hsing Y."/>
            <person name="Raghuvanshi S."/>
            <person name="Mohanty A."/>
            <person name="Bharti A.K."/>
            <person name="Gaur A."/>
            <person name="Gupta V."/>
            <person name="Kumar D."/>
            <person name="Ravi V."/>
            <person name="Vij S."/>
            <person name="Kapur A."/>
            <person name="Khurana P."/>
            <person name="Khurana P."/>
            <person name="Khurana J.P."/>
            <person name="Tyagi A.K."/>
            <person name="Gaikwad K."/>
            <person name="Singh A."/>
            <person name="Dalal V."/>
            <person name="Srivastava S."/>
            <person name="Dixit A."/>
            <person name="Pal A.K."/>
            <person name="Ghazi I.A."/>
            <person name="Yadav M."/>
            <person name="Pandit A."/>
            <person name="Bhargava A."/>
            <person name="Sureshbabu K."/>
            <person name="Batra K."/>
            <person name="Sharma T.R."/>
            <person name="Mohapatra T."/>
            <person name="Singh N.K."/>
            <person name="Messing J."/>
            <person name="Nelson A.B."/>
            <person name="Fuks G."/>
            <person name="Kavchok S."/>
            <person name="Keizer G."/>
            <person name="Linton E."/>
            <person name="Llaca V."/>
            <person name="Song R."/>
            <person name="Tanyolac B."/>
            <person name="Young S."/>
            <person name="Ho-Il K."/>
            <person name="Hahn J.H."/>
            <person name="Sangsakoo G."/>
            <person name="Vanavichit A."/>
            <person name="de Mattos Luiz.A.T."/>
            <person name="Zimmer P.D."/>
            <person name="Malone G."/>
            <person name="Dellagostin O."/>
            <person name="de Oliveira A.C."/>
            <person name="Bevan M."/>
            <person name="Bancroft I."/>
            <person name="Minx P."/>
            <person name="Cordum H."/>
            <person name="Wilson R."/>
            <person name="Cheng Z."/>
            <person name="Jin W."/>
            <person name="Jiang J."/>
            <person name="Leong S.A."/>
            <person name="Iwama H."/>
            <person name="Gojobori T."/>
            <person name="Itoh T."/>
            <person name="Niimura Y."/>
            <person name="Fujii Y."/>
            <person name="Habara T."/>
            <person name="Sakai H."/>
            <person name="Sato Y."/>
            <person name="Wilson G."/>
            <person name="Kumar K."/>
            <person name="McCouch S."/>
            <person name="Juretic N."/>
            <person name="Hoen D."/>
            <person name="Wright S."/>
            <person name="Bruskiewich R."/>
            <person name="Bureau T."/>
            <person name="Miyao A."/>
            <person name="Hirochika H."/>
            <person name="Nishikawa T."/>
            <person name="Kadowaki K."/>
            <person name="Sugiura M."/>
            <person name="Burr B."/>
            <person name="Sasaki T."/>
        </authorList>
    </citation>
    <scope>NUCLEOTIDE SEQUENCE [LARGE SCALE GENOMIC DNA]</scope>
    <source>
        <strain evidence="3">cv. Nipponbare</strain>
    </source>
</reference>
<dbReference type="OMA" id="ISPLYIT"/>
<dbReference type="Proteomes" id="UP000059680">
    <property type="component" value="Chromosome 7"/>
</dbReference>
<accession>A0A0P0X3H4</accession>
<feature type="region of interest" description="Disordered" evidence="1">
    <location>
        <begin position="55"/>
        <end position="79"/>
    </location>
</feature>
<feature type="non-terminal residue" evidence="2">
    <location>
        <position position="1"/>
    </location>
</feature>
<protein>
    <submittedName>
        <fullName evidence="2">Os07g0207301 protein</fullName>
    </submittedName>
</protein>
<evidence type="ECO:0000313" key="2">
    <source>
        <dbReference type="EMBL" id="BAT00560.1"/>
    </source>
</evidence>
<proteinExistence type="predicted"/>
<reference evidence="2 3" key="3">
    <citation type="journal article" date="2013" name="Rice">
        <title>Improvement of the Oryza sativa Nipponbare reference genome using next generation sequence and optical map data.</title>
        <authorList>
            <person name="Kawahara Y."/>
            <person name="de la Bastide M."/>
            <person name="Hamilton J.P."/>
            <person name="Kanamori H."/>
            <person name="McCombie W.R."/>
            <person name="Ouyang S."/>
            <person name="Schwartz D.C."/>
            <person name="Tanaka T."/>
            <person name="Wu J."/>
            <person name="Zhou S."/>
            <person name="Childs K.L."/>
            <person name="Davidson R.M."/>
            <person name="Lin H."/>
            <person name="Quesada-Ocampo L."/>
            <person name="Vaillancourt B."/>
            <person name="Sakai H."/>
            <person name="Lee S.S."/>
            <person name="Kim J."/>
            <person name="Numa H."/>
            <person name="Itoh T."/>
            <person name="Buell C.R."/>
            <person name="Matsumoto T."/>
        </authorList>
    </citation>
    <scope>NUCLEOTIDE SEQUENCE [LARGE SCALE GENOMIC DNA]</scope>
    <source>
        <strain evidence="3">cv. Nipponbare</strain>
    </source>
</reference>
<gene>
    <name evidence="2" type="ordered locus">Os07g0207301</name>
    <name evidence="2" type="ORF">OSNPB_070207301</name>
</gene>
<keyword evidence="3" id="KW-1185">Reference proteome</keyword>
<dbReference type="EMBL" id="AP014963">
    <property type="protein sequence ID" value="BAT00560.1"/>
    <property type="molecule type" value="Genomic_DNA"/>
</dbReference>
<evidence type="ECO:0000256" key="1">
    <source>
        <dbReference type="SAM" id="MobiDB-lite"/>
    </source>
</evidence>
<name>A0A0P0X3H4_ORYSJ</name>
<organism evidence="2 3">
    <name type="scientific">Oryza sativa subsp. japonica</name>
    <name type="common">Rice</name>
    <dbReference type="NCBI Taxonomy" id="39947"/>
    <lineage>
        <taxon>Eukaryota</taxon>
        <taxon>Viridiplantae</taxon>
        <taxon>Streptophyta</taxon>
        <taxon>Embryophyta</taxon>
        <taxon>Tracheophyta</taxon>
        <taxon>Spermatophyta</taxon>
        <taxon>Magnoliopsida</taxon>
        <taxon>Liliopsida</taxon>
        <taxon>Poales</taxon>
        <taxon>Poaceae</taxon>
        <taxon>BOP clade</taxon>
        <taxon>Oryzoideae</taxon>
        <taxon>Oryzeae</taxon>
        <taxon>Oryzinae</taxon>
        <taxon>Oryza</taxon>
        <taxon>Oryza sativa</taxon>
    </lineage>
</organism>
<dbReference type="PaxDb" id="39947-A0A0P0X3H4"/>